<protein>
    <submittedName>
        <fullName evidence="2">Uncharacterized protein</fullName>
    </submittedName>
</protein>
<evidence type="ECO:0000313" key="2">
    <source>
        <dbReference type="EMBL" id="STL38453.1"/>
    </source>
</evidence>
<dbReference type="Proteomes" id="UP000254052">
    <property type="component" value="Unassembled WGS sequence"/>
</dbReference>
<name>A0A377AX43_ECOLX</name>
<organism evidence="2 3">
    <name type="scientific">Escherichia coli</name>
    <dbReference type="NCBI Taxonomy" id="562"/>
    <lineage>
        <taxon>Bacteria</taxon>
        <taxon>Pseudomonadati</taxon>
        <taxon>Pseudomonadota</taxon>
        <taxon>Gammaproteobacteria</taxon>
        <taxon>Enterobacterales</taxon>
        <taxon>Enterobacteriaceae</taxon>
        <taxon>Escherichia</taxon>
    </lineage>
</organism>
<proteinExistence type="predicted"/>
<accession>A0A377AX43</accession>
<feature type="compositionally biased region" description="Basic and acidic residues" evidence="1">
    <location>
        <begin position="1"/>
        <end position="10"/>
    </location>
</feature>
<evidence type="ECO:0000256" key="1">
    <source>
        <dbReference type="SAM" id="MobiDB-lite"/>
    </source>
</evidence>
<dbReference type="EMBL" id="UGED01000006">
    <property type="protein sequence ID" value="STL38453.1"/>
    <property type="molecule type" value="Genomic_DNA"/>
</dbReference>
<gene>
    <name evidence="2" type="ORF">NCTC9962_02451</name>
</gene>
<feature type="region of interest" description="Disordered" evidence="1">
    <location>
        <begin position="1"/>
        <end position="26"/>
    </location>
</feature>
<dbReference type="AlphaFoldDB" id="A0A377AX43"/>
<reference evidence="2 3" key="1">
    <citation type="submission" date="2018-06" db="EMBL/GenBank/DDBJ databases">
        <authorList>
            <consortium name="Pathogen Informatics"/>
            <person name="Doyle S."/>
        </authorList>
    </citation>
    <scope>NUCLEOTIDE SEQUENCE [LARGE SCALE GENOMIC DNA]</scope>
    <source>
        <strain evidence="2 3">NCTC9962</strain>
    </source>
</reference>
<sequence length="191" mass="21135">MRRPAADDKAACNTVPTATSSEAEELNPAPCGTLPLITMSTPPKLLLRSCRCFTHATNVVSPLIVFHVRQWAHRGKTRRADFHNRLPSRELYGHRVCTTDHGLIINRAGQNETVVVVGVFTNQIHAARRLNGVSGQGSQMRWQTEIGVFSFRLISYTPDSRKWISLTARKRSAAVLRSGLAGSLPAFHNQP</sequence>
<evidence type="ECO:0000313" key="3">
    <source>
        <dbReference type="Proteomes" id="UP000254052"/>
    </source>
</evidence>